<protein>
    <submittedName>
        <fullName evidence="2">DUF2189 domain-containing protein</fullName>
    </submittedName>
</protein>
<comment type="caution">
    <text evidence="2">The sequence shown here is derived from an EMBL/GenBank/DDBJ whole genome shotgun (WGS) entry which is preliminary data.</text>
</comment>
<dbReference type="Proteomes" id="UP000317355">
    <property type="component" value="Unassembled WGS sequence"/>
</dbReference>
<feature type="transmembrane region" description="Helical" evidence="1">
    <location>
        <begin position="169"/>
        <end position="196"/>
    </location>
</feature>
<dbReference type="EMBL" id="VMRY01000121">
    <property type="protein sequence ID" value="TVT49436.1"/>
    <property type="molecule type" value="Genomic_DNA"/>
</dbReference>
<keyword evidence="1" id="KW-0812">Transmembrane</keyword>
<proteinExistence type="predicted"/>
<name>A0A558CL03_9GAMM</name>
<feature type="transmembrane region" description="Helical" evidence="1">
    <location>
        <begin position="220"/>
        <end position="249"/>
    </location>
</feature>
<evidence type="ECO:0000313" key="3">
    <source>
        <dbReference type="Proteomes" id="UP000317355"/>
    </source>
</evidence>
<dbReference type="AlphaFoldDB" id="A0A558CL03"/>
<keyword evidence="1" id="KW-1133">Transmembrane helix</keyword>
<dbReference type="Pfam" id="PF09955">
    <property type="entry name" value="DUF2189"/>
    <property type="match status" value="1"/>
</dbReference>
<dbReference type="InterPro" id="IPR018692">
    <property type="entry name" value="DUF2189"/>
</dbReference>
<accession>A0A558CL03</accession>
<feature type="transmembrane region" description="Helical" evidence="1">
    <location>
        <begin position="44"/>
        <end position="64"/>
    </location>
</feature>
<evidence type="ECO:0000256" key="1">
    <source>
        <dbReference type="SAM" id="Phobius"/>
    </source>
</evidence>
<sequence>MTANNSATTADGISDSRVTINRITLDHPWQWIASGWRDIKAAPLLSLSYGLLFVLSSFLLSGLFSAMGMLFFVPALTAGFFLVSPLLAMGLYETSRTLGNKKTPLFLDTLFVWKRAPFNLLVMGLVLMMGFLIWMLLANVVFALFFFGITPDFSNALNVLFLSGDSPAFMGAGLLVGSIIALIVFSISVVSVPMIIDRNTDAMEAIVISTRCVLENPRPLLLWAALIVMFVGMGLFTFFLGLMVFMPLIGHASWHAYKDLVKVQ</sequence>
<organism evidence="2 3">
    <name type="scientific">Sedimenticola thiotaurini</name>
    <dbReference type="NCBI Taxonomy" id="1543721"/>
    <lineage>
        <taxon>Bacteria</taxon>
        <taxon>Pseudomonadati</taxon>
        <taxon>Pseudomonadota</taxon>
        <taxon>Gammaproteobacteria</taxon>
        <taxon>Chromatiales</taxon>
        <taxon>Sedimenticolaceae</taxon>
        <taxon>Sedimenticola</taxon>
    </lineage>
</organism>
<feature type="transmembrane region" description="Helical" evidence="1">
    <location>
        <begin position="120"/>
        <end position="149"/>
    </location>
</feature>
<gene>
    <name evidence="2" type="ORF">FHK82_17145</name>
</gene>
<keyword evidence="1" id="KW-0472">Membrane</keyword>
<evidence type="ECO:0000313" key="2">
    <source>
        <dbReference type="EMBL" id="TVT49436.1"/>
    </source>
</evidence>
<reference evidence="2 3" key="1">
    <citation type="submission" date="2019-07" db="EMBL/GenBank/DDBJ databases">
        <title>The pathways for chlorine oxyanion respiration interact through the shared metabolite chlorate.</title>
        <authorList>
            <person name="Barnum T.P."/>
            <person name="Cheng Y."/>
            <person name="Hill K.A."/>
            <person name="Lucas L.N."/>
            <person name="Carlson H.K."/>
            <person name="Coates J.D."/>
        </authorList>
    </citation>
    <scope>NUCLEOTIDE SEQUENCE [LARGE SCALE GENOMIC DNA]</scope>
    <source>
        <strain evidence="2">BK-3</strain>
    </source>
</reference>
<feature type="transmembrane region" description="Helical" evidence="1">
    <location>
        <begin position="70"/>
        <end position="92"/>
    </location>
</feature>